<keyword evidence="4 10" id="KW-0808">Transferase</keyword>
<keyword evidence="3 10" id="KW-0328">Glycosyltransferase</keyword>
<evidence type="ECO:0000256" key="4">
    <source>
        <dbReference type="ARBA" id="ARBA00022679"/>
    </source>
</evidence>
<evidence type="ECO:0000256" key="7">
    <source>
        <dbReference type="ARBA" id="ARBA00023136"/>
    </source>
</evidence>
<evidence type="ECO:0000256" key="5">
    <source>
        <dbReference type="ARBA" id="ARBA00022692"/>
    </source>
</evidence>
<feature type="transmembrane region" description="Helical" evidence="8">
    <location>
        <begin position="378"/>
        <end position="405"/>
    </location>
</feature>
<dbReference type="PANTHER" id="PTHR33908">
    <property type="entry name" value="MANNOSYLTRANSFERASE YKCB-RELATED"/>
    <property type="match status" value="1"/>
</dbReference>
<evidence type="ECO:0000313" key="10">
    <source>
        <dbReference type="EMBL" id="SCQ23120.1"/>
    </source>
</evidence>
<feature type="transmembrane region" description="Helical" evidence="8">
    <location>
        <begin position="180"/>
        <end position="202"/>
    </location>
</feature>
<dbReference type="Proteomes" id="UP000182057">
    <property type="component" value="Unassembled WGS sequence"/>
</dbReference>
<evidence type="ECO:0000259" key="9">
    <source>
        <dbReference type="Pfam" id="PF13231"/>
    </source>
</evidence>
<gene>
    <name evidence="10" type="primary">arnT</name>
    <name evidence="10" type="ORF">TFUB20_01955</name>
</gene>
<dbReference type="EC" id="2.4.2.43" evidence="10"/>
<feature type="transmembrane region" description="Helical" evidence="8">
    <location>
        <begin position="322"/>
        <end position="340"/>
    </location>
</feature>
<dbReference type="GO" id="GO:0010041">
    <property type="term" value="P:response to iron(III) ion"/>
    <property type="evidence" value="ECO:0007669"/>
    <property type="project" value="TreeGrafter"/>
</dbReference>
<feature type="transmembrane region" description="Helical" evidence="8">
    <location>
        <begin position="142"/>
        <end position="160"/>
    </location>
</feature>
<comment type="subcellular location">
    <subcellularLocation>
        <location evidence="1">Cell membrane</location>
        <topology evidence="1">Multi-pass membrane protein</topology>
    </subcellularLocation>
</comment>
<evidence type="ECO:0000256" key="2">
    <source>
        <dbReference type="ARBA" id="ARBA00022475"/>
    </source>
</evidence>
<feature type="transmembrane region" description="Helical" evidence="8">
    <location>
        <begin position="346"/>
        <end position="366"/>
    </location>
</feature>
<proteinExistence type="predicted"/>
<keyword evidence="5 8" id="KW-0812">Transmembrane</keyword>
<protein>
    <submittedName>
        <fullName evidence="10">Undecaprenyl phosphate-alpha-4-amino-4-deoxy-L-arabinose arabinosyl transferase</fullName>
        <ecNumber evidence="10">2.4.2.43</ecNumber>
    </submittedName>
</protein>
<dbReference type="OrthoDB" id="8353433at2"/>
<dbReference type="GO" id="GO:0009103">
    <property type="term" value="P:lipopolysaccharide biosynthetic process"/>
    <property type="evidence" value="ECO:0007669"/>
    <property type="project" value="UniProtKB-ARBA"/>
</dbReference>
<feature type="transmembrane region" description="Helical" evidence="8">
    <location>
        <begin position="92"/>
        <end position="111"/>
    </location>
</feature>
<sequence>MRTSALQYLYLQKPVSTVIFVCLFSILPWIATGDFSTKGEPREAAVAVSMLETGNRTLPTVYADEFAYKPPMVHWLMAACSLPQGYVSELTARLPSAIAYTALMAIVLIFFGRRVRFQEAFIAVCLLFSCVEIHRAGMTARVDMVLTTFMVAGLIQMYRWEEKLSLKGLPVGIPLLLSGAVLTKGPVGIILPLFVFGVYLLMLRKYSLLRIFKTLLYTGVSSLFIPMLWYIEAWKQGGNDFLNVVLAENFGRFFHLSEANISYDLGHKEGFWYNFVTLAAGFMPWTLLLFFSLFGVSWHKPQGSLGRWVRNAWNTILSLDKIRLFSLVASVCIVFFYMLPSSKRSVYLMPAYPFIALFMSQCILYLTEHRSKLTRVFAGVLTAVASVAFVTALLSMTGTVDLVALVNQYTSGVSVLQTFEAVGQAFRPSVSTIIVLVLLLTALLISYYQLFKKINIKMLYASIFLIFCVHLFIDGIVMRGIRNENSSRAFAREIRGAYPLNKDNLFVMNNLRQYTNLYGLNFYLGNCFHNFETEQPQTGYFLADERDYPKVLERYAGVYTFEELRTSGRILADVKARVVLSRFARK</sequence>
<dbReference type="Pfam" id="PF13231">
    <property type="entry name" value="PMT_2"/>
    <property type="match status" value="1"/>
</dbReference>
<evidence type="ECO:0000256" key="3">
    <source>
        <dbReference type="ARBA" id="ARBA00022676"/>
    </source>
</evidence>
<feature type="transmembrane region" description="Helical" evidence="8">
    <location>
        <begin position="459"/>
        <end position="478"/>
    </location>
</feature>
<evidence type="ECO:0000313" key="11">
    <source>
        <dbReference type="Proteomes" id="UP000182057"/>
    </source>
</evidence>
<keyword evidence="2" id="KW-1003">Cell membrane</keyword>
<organism evidence="10 11">
    <name type="scientific">Tannerella forsythia</name>
    <name type="common">Bacteroides forsythus</name>
    <dbReference type="NCBI Taxonomy" id="28112"/>
    <lineage>
        <taxon>Bacteria</taxon>
        <taxon>Pseudomonadati</taxon>
        <taxon>Bacteroidota</taxon>
        <taxon>Bacteroidia</taxon>
        <taxon>Bacteroidales</taxon>
        <taxon>Tannerellaceae</taxon>
        <taxon>Tannerella</taxon>
    </lineage>
</organism>
<dbReference type="GO" id="GO:0103015">
    <property type="term" value="F:4-amino-4-deoxy-L-arabinose transferase activity"/>
    <property type="evidence" value="ECO:0007669"/>
    <property type="project" value="UniProtKB-EC"/>
</dbReference>
<keyword evidence="6 8" id="KW-1133">Transmembrane helix</keyword>
<evidence type="ECO:0000256" key="6">
    <source>
        <dbReference type="ARBA" id="ARBA00022989"/>
    </source>
</evidence>
<reference evidence="10 11" key="1">
    <citation type="submission" date="2016-09" db="EMBL/GenBank/DDBJ databases">
        <authorList>
            <person name="Capua I."/>
            <person name="De Benedictis P."/>
            <person name="Joannis T."/>
            <person name="Lombin L.H."/>
            <person name="Cattoli G."/>
        </authorList>
    </citation>
    <scope>NUCLEOTIDE SEQUENCE [LARGE SCALE GENOMIC DNA]</scope>
    <source>
        <strain evidence="10 11">UB20</strain>
    </source>
</reference>
<dbReference type="InterPro" id="IPR050297">
    <property type="entry name" value="LipidA_mod_glycosyltrf_83"/>
</dbReference>
<feature type="domain" description="Glycosyltransferase RgtA/B/C/D-like" evidence="9">
    <location>
        <begin position="69"/>
        <end position="230"/>
    </location>
</feature>
<evidence type="ECO:0000256" key="8">
    <source>
        <dbReference type="SAM" id="Phobius"/>
    </source>
</evidence>
<dbReference type="PANTHER" id="PTHR33908:SF3">
    <property type="entry name" value="UNDECAPRENYL PHOSPHATE-ALPHA-4-AMINO-4-DEOXY-L-ARABINOSE ARABINOSYL TRANSFERASE"/>
    <property type="match status" value="1"/>
</dbReference>
<dbReference type="InterPro" id="IPR038731">
    <property type="entry name" value="RgtA/B/C-like"/>
</dbReference>
<keyword evidence="7 8" id="KW-0472">Membrane</keyword>
<feature type="transmembrane region" description="Helical" evidence="8">
    <location>
        <begin position="12"/>
        <end position="31"/>
    </location>
</feature>
<dbReference type="RefSeq" id="WP_074450047.1">
    <property type="nucleotide sequence ID" value="NZ_FMMM01000067.1"/>
</dbReference>
<dbReference type="GO" id="GO:0005886">
    <property type="term" value="C:plasma membrane"/>
    <property type="evidence" value="ECO:0007669"/>
    <property type="project" value="UniProtKB-SubCell"/>
</dbReference>
<feature type="transmembrane region" description="Helical" evidence="8">
    <location>
        <begin position="214"/>
        <end position="231"/>
    </location>
</feature>
<dbReference type="EMBL" id="FMMM01000067">
    <property type="protein sequence ID" value="SCQ23120.1"/>
    <property type="molecule type" value="Genomic_DNA"/>
</dbReference>
<name>A0A1D3USM4_TANFO</name>
<feature type="transmembrane region" description="Helical" evidence="8">
    <location>
        <begin position="425"/>
        <end position="447"/>
    </location>
</feature>
<feature type="transmembrane region" description="Helical" evidence="8">
    <location>
        <begin position="271"/>
        <end position="298"/>
    </location>
</feature>
<evidence type="ECO:0000256" key="1">
    <source>
        <dbReference type="ARBA" id="ARBA00004651"/>
    </source>
</evidence>
<dbReference type="AlphaFoldDB" id="A0A1D3USM4"/>
<accession>A0A1D3USM4</accession>